<organism evidence="1 2">
    <name type="scientific">Pocillopora damicornis</name>
    <name type="common">Cauliflower coral</name>
    <name type="synonym">Millepora damicornis</name>
    <dbReference type="NCBI Taxonomy" id="46731"/>
    <lineage>
        <taxon>Eukaryota</taxon>
        <taxon>Metazoa</taxon>
        <taxon>Cnidaria</taxon>
        <taxon>Anthozoa</taxon>
        <taxon>Hexacorallia</taxon>
        <taxon>Scleractinia</taxon>
        <taxon>Astrocoeniina</taxon>
        <taxon>Pocilloporidae</taxon>
        <taxon>Pocillopora</taxon>
    </lineage>
</organism>
<name>A0A3M6U2E4_POCDA</name>
<keyword evidence="2" id="KW-1185">Reference proteome</keyword>
<dbReference type="EMBL" id="RCHS01002351">
    <property type="protein sequence ID" value="RMX47863.1"/>
    <property type="molecule type" value="Genomic_DNA"/>
</dbReference>
<dbReference type="AlphaFoldDB" id="A0A3M6U2E4"/>
<reference evidence="1 2" key="1">
    <citation type="journal article" date="2018" name="Sci. Rep.">
        <title>Comparative analysis of the Pocillopora damicornis genome highlights role of immune system in coral evolution.</title>
        <authorList>
            <person name="Cunning R."/>
            <person name="Bay R.A."/>
            <person name="Gillette P."/>
            <person name="Baker A.C."/>
            <person name="Traylor-Knowles N."/>
        </authorList>
    </citation>
    <scope>NUCLEOTIDE SEQUENCE [LARGE SCALE GENOMIC DNA]</scope>
    <source>
        <strain evidence="1">RSMAS</strain>
        <tissue evidence="1">Whole animal</tissue>
    </source>
</reference>
<sequence length="188" mass="21455">MASTDEEMPANLQDKRNDVFEVESENLRDENQNVVTSGLTNFRYLVDAYNTAKRNDFTADYQLAEDVCGDYSDAEYDSNCETQAAKKCVVVKEAVSPEGESSTSPVSANQTSRSYLYEKNPLLDQRFIRLIEQLVPLRRGIQAERKATTRKENFSDKCGEICFKDICLKDTCRLVFKMMNRGRSPPME</sequence>
<dbReference type="OrthoDB" id="5990629at2759"/>
<evidence type="ECO:0000313" key="1">
    <source>
        <dbReference type="EMBL" id="RMX47863.1"/>
    </source>
</evidence>
<dbReference type="Proteomes" id="UP000275408">
    <property type="component" value="Unassembled WGS sequence"/>
</dbReference>
<comment type="caution">
    <text evidence="1">The sequence shown here is derived from an EMBL/GenBank/DDBJ whole genome shotgun (WGS) entry which is preliminary data.</text>
</comment>
<proteinExistence type="predicted"/>
<accession>A0A3M6U2E4</accession>
<gene>
    <name evidence="1" type="ORF">pdam_00021057</name>
</gene>
<evidence type="ECO:0000313" key="2">
    <source>
        <dbReference type="Proteomes" id="UP000275408"/>
    </source>
</evidence>
<protein>
    <submittedName>
        <fullName evidence="1">Uncharacterized protein</fullName>
    </submittedName>
</protein>